<feature type="transmembrane region" description="Helical" evidence="1">
    <location>
        <begin position="163"/>
        <end position="186"/>
    </location>
</feature>
<feature type="transmembrane region" description="Helical" evidence="1">
    <location>
        <begin position="134"/>
        <end position="151"/>
    </location>
</feature>
<feature type="transmembrane region" description="Helical" evidence="1">
    <location>
        <begin position="218"/>
        <end position="240"/>
    </location>
</feature>
<gene>
    <name evidence="2" type="ORF">Poly24_26270</name>
</gene>
<feature type="transmembrane region" description="Helical" evidence="1">
    <location>
        <begin position="12"/>
        <end position="30"/>
    </location>
</feature>
<feature type="transmembrane region" description="Helical" evidence="1">
    <location>
        <begin position="89"/>
        <end position="122"/>
    </location>
</feature>
<keyword evidence="3" id="KW-1185">Reference proteome</keyword>
<accession>A0A518JTN4</accession>
<name>A0A518JTN4_9BACT</name>
<proteinExistence type="predicted"/>
<keyword evidence="1" id="KW-0472">Membrane</keyword>
<keyword evidence="1" id="KW-0812">Transmembrane</keyword>
<sequence length="242" mass="26369">MPMENFKCFSRDRIYLLLIGVSGLAGWGIPRFYQWTESDQSRMSPLVGQFAVGLTIVAVAICSCLPLVTIQSDTSVQGRGPVRFQLRSLFLWTTALAIGLAGLMRFPMAVSGAVCGAAYLHFIWFFARQPQHRWGAAALVGCMTLPYAWIADPSGTNGIHVGWILLWVAAGMPMLLPAGFIAGWLGHNVNDVAWLAILMTAGQLVIGTWIIRLGPKRTIAYLIVSLVISLFGSFCLHAMVLA</sequence>
<feature type="transmembrane region" description="Helical" evidence="1">
    <location>
        <begin position="192"/>
        <end position="211"/>
    </location>
</feature>
<protein>
    <submittedName>
        <fullName evidence="2">Uncharacterized protein</fullName>
    </submittedName>
</protein>
<keyword evidence="1" id="KW-1133">Transmembrane helix</keyword>
<evidence type="ECO:0000256" key="1">
    <source>
        <dbReference type="SAM" id="Phobius"/>
    </source>
</evidence>
<reference evidence="2 3" key="1">
    <citation type="submission" date="2019-02" db="EMBL/GenBank/DDBJ databases">
        <title>Deep-cultivation of Planctomycetes and their phenomic and genomic characterization uncovers novel biology.</title>
        <authorList>
            <person name="Wiegand S."/>
            <person name="Jogler M."/>
            <person name="Boedeker C."/>
            <person name="Pinto D."/>
            <person name="Vollmers J."/>
            <person name="Rivas-Marin E."/>
            <person name="Kohn T."/>
            <person name="Peeters S.H."/>
            <person name="Heuer A."/>
            <person name="Rast P."/>
            <person name="Oberbeckmann S."/>
            <person name="Bunk B."/>
            <person name="Jeske O."/>
            <person name="Meyerdierks A."/>
            <person name="Storesund J.E."/>
            <person name="Kallscheuer N."/>
            <person name="Luecker S."/>
            <person name="Lage O.M."/>
            <person name="Pohl T."/>
            <person name="Merkel B.J."/>
            <person name="Hornburger P."/>
            <person name="Mueller R.-W."/>
            <person name="Bruemmer F."/>
            <person name="Labrenz M."/>
            <person name="Spormann A.M."/>
            <person name="Op den Camp H."/>
            <person name="Overmann J."/>
            <person name="Amann R."/>
            <person name="Jetten M.S.M."/>
            <person name="Mascher T."/>
            <person name="Medema M.H."/>
            <person name="Devos D.P."/>
            <person name="Kaster A.-K."/>
            <person name="Ovreas L."/>
            <person name="Rohde M."/>
            <person name="Galperin M.Y."/>
            <person name="Jogler C."/>
        </authorList>
    </citation>
    <scope>NUCLEOTIDE SEQUENCE [LARGE SCALE GENOMIC DNA]</scope>
    <source>
        <strain evidence="2 3">Poly24</strain>
    </source>
</reference>
<evidence type="ECO:0000313" key="3">
    <source>
        <dbReference type="Proteomes" id="UP000315082"/>
    </source>
</evidence>
<dbReference type="EMBL" id="CP036348">
    <property type="protein sequence ID" value="QDV68914.1"/>
    <property type="molecule type" value="Genomic_DNA"/>
</dbReference>
<evidence type="ECO:0000313" key="2">
    <source>
        <dbReference type="EMBL" id="QDV68914.1"/>
    </source>
</evidence>
<dbReference type="AlphaFoldDB" id="A0A518JTN4"/>
<dbReference type="Proteomes" id="UP000315082">
    <property type="component" value="Chromosome"/>
</dbReference>
<feature type="transmembrane region" description="Helical" evidence="1">
    <location>
        <begin position="50"/>
        <end position="68"/>
    </location>
</feature>
<organism evidence="2 3">
    <name type="scientific">Rosistilla carotiformis</name>
    <dbReference type="NCBI Taxonomy" id="2528017"/>
    <lineage>
        <taxon>Bacteria</taxon>
        <taxon>Pseudomonadati</taxon>
        <taxon>Planctomycetota</taxon>
        <taxon>Planctomycetia</taxon>
        <taxon>Pirellulales</taxon>
        <taxon>Pirellulaceae</taxon>
        <taxon>Rosistilla</taxon>
    </lineage>
</organism>
<dbReference type="KEGG" id="rcf:Poly24_26270"/>